<name>A0ACC2SSI8_9FUNG</name>
<protein>
    <submittedName>
        <fullName evidence="1">Uncharacterized protein</fullName>
    </submittedName>
</protein>
<reference evidence="1" key="1">
    <citation type="submission" date="2022-04" db="EMBL/GenBank/DDBJ databases">
        <title>Genome of the entomopathogenic fungus Entomophthora muscae.</title>
        <authorList>
            <person name="Elya C."/>
            <person name="Lovett B.R."/>
            <person name="Lee E."/>
            <person name="Macias A.M."/>
            <person name="Hajek A.E."/>
            <person name="De Bivort B.L."/>
            <person name="Kasson M.T."/>
            <person name="De Fine Licht H.H."/>
            <person name="Stajich J.E."/>
        </authorList>
    </citation>
    <scope>NUCLEOTIDE SEQUENCE</scope>
    <source>
        <strain evidence="1">Berkeley</strain>
    </source>
</reference>
<proteinExistence type="predicted"/>
<gene>
    <name evidence="1" type="ORF">DSO57_1020361</name>
</gene>
<keyword evidence="2" id="KW-1185">Reference proteome</keyword>
<sequence>METSQDPLGSDSSHNSRTFLSFLQLVQEHLRRTSLGFTNVIVLKNVGLHKVADILEEFPMIDTSIAVGPQ</sequence>
<organism evidence="1 2">
    <name type="scientific">Entomophthora muscae</name>
    <dbReference type="NCBI Taxonomy" id="34485"/>
    <lineage>
        <taxon>Eukaryota</taxon>
        <taxon>Fungi</taxon>
        <taxon>Fungi incertae sedis</taxon>
        <taxon>Zoopagomycota</taxon>
        <taxon>Entomophthoromycotina</taxon>
        <taxon>Entomophthoromycetes</taxon>
        <taxon>Entomophthorales</taxon>
        <taxon>Entomophthoraceae</taxon>
        <taxon>Entomophthora</taxon>
    </lineage>
</organism>
<comment type="caution">
    <text evidence="1">The sequence shown here is derived from an EMBL/GenBank/DDBJ whole genome shotgun (WGS) entry which is preliminary data.</text>
</comment>
<dbReference type="EMBL" id="QTSX02004355">
    <property type="protein sequence ID" value="KAJ9065364.1"/>
    <property type="molecule type" value="Genomic_DNA"/>
</dbReference>
<evidence type="ECO:0000313" key="2">
    <source>
        <dbReference type="Proteomes" id="UP001165960"/>
    </source>
</evidence>
<dbReference type="Proteomes" id="UP001165960">
    <property type="component" value="Unassembled WGS sequence"/>
</dbReference>
<evidence type="ECO:0000313" key="1">
    <source>
        <dbReference type="EMBL" id="KAJ9065364.1"/>
    </source>
</evidence>
<accession>A0ACC2SSI8</accession>